<dbReference type="SUPFAM" id="SSF56770">
    <property type="entry name" value="HydA/Nqo6-like"/>
    <property type="match status" value="1"/>
</dbReference>
<evidence type="ECO:0000313" key="5">
    <source>
        <dbReference type="EMBL" id="WAQ81133.1"/>
    </source>
</evidence>
<feature type="domain" description="NADH:ubiquinone oxidoreductase-like 20kDa subunit" evidence="4">
    <location>
        <begin position="136"/>
        <end position="254"/>
    </location>
</feature>
<feature type="region of interest" description="Disordered" evidence="3">
    <location>
        <begin position="794"/>
        <end position="850"/>
    </location>
</feature>
<dbReference type="EMBL" id="CP110421">
    <property type="protein sequence ID" value="WAQ81133.1"/>
    <property type="molecule type" value="Genomic_DNA"/>
</dbReference>
<evidence type="ECO:0000256" key="1">
    <source>
        <dbReference type="ARBA" id="ARBA00009173"/>
    </source>
</evidence>
<proteinExistence type="inferred from homology"/>
<keyword evidence="2" id="KW-0411">Iron-sulfur</keyword>
<comment type="similarity">
    <text evidence="1 2">Belongs to the complex I 20 kDa subunit family.</text>
</comment>
<feature type="compositionally biased region" description="Polar residues" evidence="3">
    <location>
        <begin position="331"/>
        <end position="345"/>
    </location>
</feature>
<keyword evidence="2" id="KW-0408">Iron</keyword>
<dbReference type="NCBIfam" id="TIGR01957">
    <property type="entry name" value="nuoB_fam"/>
    <property type="match status" value="1"/>
</dbReference>
<keyword evidence="2" id="KW-0520">NAD</keyword>
<evidence type="ECO:0000313" key="6">
    <source>
        <dbReference type="Proteomes" id="UP001164743"/>
    </source>
</evidence>
<dbReference type="PANTHER" id="PTHR11995:SF14">
    <property type="entry name" value="NADH DEHYDROGENASE [UBIQUINONE] IRON-SULFUR PROTEIN 7, MITOCHONDRIAL"/>
    <property type="match status" value="1"/>
</dbReference>
<keyword evidence="2" id="KW-0479">Metal-binding</keyword>
<feature type="region of interest" description="Disordered" evidence="3">
    <location>
        <begin position="289"/>
        <end position="413"/>
    </location>
</feature>
<keyword evidence="2" id="KW-0004">4Fe-4S</keyword>
<reference evidence="5" key="1">
    <citation type="submission" date="2022-10" db="EMBL/GenBank/DDBJ databases">
        <title>Puccinia triticina Genome sequencing and assembly.</title>
        <authorList>
            <person name="Li C."/>
        </authorList>
    </citation>
    <scope>NUCLEOTIDE SEQUENCE</scope>
    <source>
        <strain evidence="5">Pt15</strain>
    </source>
</reference>
<organism evidence="5 6">
    <name type="scientific">Puccinia triticina</name>
    <dbReference type="NCBI Taxonomy" id="208348"/>
    <lineage>
        <taxon>Eukaryota</taxon>
        <taxon>Fungi</taxon>
        <taxon>Dikarya</taxon>
        <taxon>Basidiomycota</taxon>
        <taxon>Pucciniomycotina</taxon>
        <taxon>Pucciniomycetes</taxon>
        <taxon>Pucciniales</taxon>
        <taxon>Pucciniaceae</taxon>
        <taxon>Puccinia</taxon>
    </lineage>
</organism>
<dbReference type="InterPro" id="IPR006137">
    <property type="entry name" value="NADH_UbQ_OxRdtase-like_20kDa"/>
</dbReference>
<feature type="compositionally biased region" description="Low complexity" evidence="3">
    <location>
        <begin position="369"/>
        <end position="380"/>
    </location>
</feature>
<evidence type="ECO:0000259" key="4">
    <source>
        <dbReference type="Pfam" id="PF01058"/>
    </source>
</evidence>
<dbReference type="HAMAP" id="MF_01356">
    <property type="entry name" value="NDH1_NuoB"/>
    <property type="match status" value="1"/>
</dbReference>
<feature type="compositionally biased region" description="Basic and acidic residues" evidence="3">
    <location>
        <begin position="1180"/>
        <end position="1191"/>
    </location>
</feature>
<dbReference type="RefSeq" id="XP_053016688.1">
    <property type="nucleotide sequence ID" value="XM_053165503.1"/>
</dbReference>
<feature type="region of interest" description="Disordered" evidence="3">
    <location>
        <begin position="1099"/>
        <end position="1191"/>
    </location>
</feature>
<feature type="compositionally biased region" description="Low complexity" evidence="3">
    <location>
        <begin position="1099"/>
        <end position="1122"/>
    </location>
</feature>
<feature type="compositionally biased region" description="Polar residues" evidence="3">
    <location>
        <begin position="1123"/>
        <end position="1144"/>
    </location>
</feature>
<feature type="region of interest" description="Disordered" evidence="3">
    <location>
        <begin position="500"/>
        <end position="581"/>
    </location>
</feature>
<name>A0ABY7C9S8_9BASI</name>
<feature type="compositionally biased region" description="Basic residues" evidence="3">
    <location>
        <begin position="566"/>
        <end position="575"/>
    </location>
</feature>
<feature type="compositionally biased region" description="Polar residues" evidence="3">
    <location>
        <begin position="866"/>
        <end position="878"/>
    </location>
</feature>
<feature type="compositionally biased region" description="Polar residues" evidence="3">
    <location>
        <begin position="519"/>
        <end position="529"/>
    </location>
</feature>
<feature type="compositionally biased region" description="Polar residues" evidence="3">
    <location>
        <begin position="1039"/>
        <end position="1069"/>
    </location>
</feature>
<sequence>MSAAPTLAGLTRSFGAGFNIQKKALSRPIQPNLLWQTRQDSRAMMSTMNHKSLLAVKKDDSIPSSRSVSTTAVVKASKEPNTSAYSPAFGLAMQGSNSLGLATPRNGAEYVVSTLDKIVNWARQGSIWPMTFGLACCAVEMMHMAAARYDQDRFGIIFRASPRQSDVMIVAGTLTNKMAPALRKVYDQMPEPRWVVSMGSCANGGGYYHYSYSVVRGCDRIVPVIPALFFDHPTCRYVPGCPPTAEALLYGMLQLQRKMRRTRKGVLWYRNDPPASDEASLTGIGSFSNYKPIHPLTPNEHPKPIPNSPSPPDQQQQPTEQGTAIAYPFLLSNSPGFSPNQQNHQTDSRTSKEFSPVLKPEPPHSSPSTNTLGLATTTNAPESARNPRSSPGSPKPQSAPRSSPGPPPPGLRYTHAYELYDRQVSRVKPHTAGVRTPNAVLVSGYSNHTPAASPPKKIPPPPPAEVCLECMMRDRDMIGIDVVGPGIWARESDADFEEAVRAEAAAMEDEESAAECDQDSSVHQTLSSRTIDDPLGESSSSGHINKRITPAALNGRTGSSRDHPSHKPRSHRKPIGKGQPLTMPALKAWTQMNVPASSHRWRTLQLYLREQRHYLELERRAKRSIDLENERTEELIRSNTDSLVQSSSMRTPTEAPRSDYQFLHTVPRAKITHRASSTTLLSNGLILETLDVSKDEKEAAKTSTMNINSLTLNPDSLNAVAGMDQALSSHPGTPSTRPPSPHRFSFASRKSGGFGESMRPFSTWGRNRRSASNSVLSLAPSGSMIDMHVGLSQDRHLTPGSFPSSQIGQPIPKNRSMLNFHQSLGGPPMGAHQQEYTHKPSLGSMTSSPTAARLGLGRQRACSIDQIGSPSPLGTQSRGRAAAHANADDEPLDPPPSLSVLAREQQSHRRNRSTLSLPLTNVRRFGGFRPQSSSTATMGGGPDSSLSSPVSHQFLPPSPGAKMSLHSGSAAQSPYIAPNNDPLYDSLAEELETPARQHPHQQPRSRVRSLGTTSLFNELATTQEEEDDPRLPKRASTLDPASSTEPLPGLTNHTSTVSCSRPTSTNHTTAAADKSPSVRTVLSKSSKIFHKLSTINLAASASKRRSSSGGSMSNNNNSLASSTNLRPTPHLRTSTSSVFSATNTPGPGPDGSPDHHQQLHPAHSQFIHQHPPFNTAPPAHRPDYLPSEKTRNGVSRSADFLALRYVSLSRDDQILGHHHQS</sequence>
<accession>A0ABY7C9S8</accession>
<feature type="region of interest" description="Disordered" evidence="3">
    <location>
        <begin position="1020"/>
        <end position="1079"/>
    </location>
</feature>
<feature type="compositionally biased region" description="Polar residues" evidence="3">
    <location>
        <begin position="726"/>
        <end position="735"/>
    </location>
</feature>
<dbReference type="GeneID" id="77806398"/>
<dbReference type="Proteomes" id="UP001164743">
    <property type="component" value="Chromosome 1A"/>
</dbReference>
<dbReference type="InterPro" id="IPR006138">
    <property type="entry name" value="NADH_UQ_OxRdtase_20Kd_su"/>
</dbReference>
<dbReference type="Pfam" id="PF01058">
    <property type="entry name" value="Oxidored_q6"/>
    <property type="match status" value="1"/>
</dbReference>
<feature type="region of interest" description="Disordered" evidence="3">
    <location>
        <begin position="725"/>
        <end position="771"/>
    </location>
</feature>
<evidence type="ECO:0000256" key="2">
    <source>
        <dbReference type="RuleBase" id="RU004464"/>
    </source>
</evidence>
<protein>
    <recommendedName>
        <fullName evidence="4">NADH:ubiquinone oxidoreductase-like 20kDa subunit domain-containing protein</fullName>
    </recommendedName>
</protein>
<gene>
    <name evidence="5" type="ORF">PtA15_1A472</name>
</gene>
<dbReference type="Gene3D" id="3.40.50.12280">
    <property type="match status" value="1"/>
</dbReference>
<feature type="compositionally biased region" description="Acidic residues" evidence="3">
    <location>
        <begin position="506"/>
        <end position="518"/>
    </location>
</feature>
<dbReference type="NCBIfam" id="NF005012">
    <property type="entry name" value="PRK06411.1"/>
    <property type="match status" value="1"/>
</dbReference>
<dbReference type="PANTHER" id="PTHR11995">
    <property type="entry name" value="NADH DEHYDROGENASE"/>
    <property type="match status" value="1"/>
</dbReference>
<keyword evidence="6" id="KW-1185">Reference proteome</keyword>
<evidence type="ECO:0000256" key="3">
    <source>
        <dbReference type="SAM" id="MobiDB-lite"/>
    </source>
</evidence>
<feature type="region of interest" description="Disordered" evidence="3">
    <location>
        <begin position="864"/>
        <end position="982"/>
    </location>
</feature>